<dbReference type="EMBL" id="FN648509">
    <property type="protein sequence ID" value="CBJ26356.1"/>
    <property type="molecule type" value="Genomic_DNA"/>
</dbReference>
<dbReference type="PANTHER" id="PTHR13675">
    <property type="entry name" value="LYR MOTIF-CONTAINING PROTEIN 2"/>
    <property type="match status" value="1"/>
</dbReference>
<feature type="domain" description="Complex 1 LYR protein" evidence="3">
    <location>
        <begin position="56"/>
        <end position="116"/>
    </location>
</feature>
<dbReference type="PANTHER" id="PTHR13675:SF1">
    <property type="entry name" value="SUCCINATE DEHYDROGENASE ASSEMBLY FACTOR 1, MITOCHONDRIAL"/>
    <property type="match status" value="1"/>
</dbReference>
<reference evidence="4 5" key="1">
    <citation type="journal article" date="2010" name="Nature">
        <title>The Ectocarpus genome and the independent evolution of multicellularity in brown algae.</title>
        <authorList>
            <person name="Cock J.M."/>
            <person name="Sterck L."/>
            <person name="Rouze P."/>
            <person name="Scornet D."/>
            <person name="Allen A.E."/>
            <person name="Amoutzias G."/>
            <person name="Anthouard V."/>
            <person name="Artiguenave F."/>
            <person name="Aury J.M."/>
            <person name="Badger J.H."/>
            <person name="Beszteri B."/>
            <person name="Billiau K."/>
            <person name="Bonnet E."/>
            <person name="Bothwell J.H."/>
            <person name="Bowler C."/>
            <person name="Boyen C."/>
            <person name="Brownlee C."/>
            <person name="Carrano C.J."/>
            <person name="Charrier B."/>
            <person name="Cho G.Y."/>
            <person name="Coelho S.M."/>
            <person name="Collen J."/>
            <person name="Corre E."/>
            <person name="Da Silva C."/>
            <person name="Delage L."/>
            <person name="Delaroque N."/>
            <person name="Dittami S.M."/>
            <person name="Doulbeau S."/>
            <person name="Elias M."/>
            <person name="Farnham G."/>
            <person name="Gachon C.M."/>
            <person name="Gschloessl B."/>
            <person name="Heesch S."/>
            <person name="Jabbari K."/>
            <person name="Jubin C."/>
            <person name="Kawai H."/>
            <person name="Kimura K."/>
            <person name="Kloareg B."/>
            <person name="Kupper F.C."/>
            <person name="Lang D."/>
            <person name="Le Bail A."/>
            <person name="Leblanc C."/>
            <person name="Lerouge P."/>
            <person name="Lohr M."/>
            <person name="Lopez P.J."/>
            <person name="Martens C."/>
            <person name="Maumus F."/>
            <person name="Michel G."/>
            <person name="Miranda-Saavedra D."/>
            <person name="Morales J."/>
            <person name="Moreau H."/>
            <person name="Motomura T."/>
            <person name="Nagasato C."/>
            <person name="Napoli C.A."/>
            <person name="Nelson D.R."/>
            <person name="Nyvall-Collen P."/>
            <person name="Peters A.F."/>
            <person name="Pommier C."/>
            <person name="Potin P."/>
            <person name="Poulain J."/>
            <person name="Quesneville H."/>
            <person name="Read B."/>
            <person name="Rensing S.A."/>
            <person name="Ritter A."/>
            <person name="Rousvoal S."/>
            <person name="Samanta M."/>
            <person name="Samson G."/>
            <person name="Schroeder D.C."/>
            <person name="Segurens B."/>
            <person name="Strittmatter M."/>
            <person name="Tonon T."/>
            <person name="Tregear J.W."/>
            <person name="Valentin K."/>
            <person name="von Dassow P."/>
            <person name="Yamagishi T."/>
            <person name="Van de Peer Y."/>
            <person name="Wincker P."/>
        </authorList>
    </citation>
    <scope>NUCLEOTIDE SEQUENCE [LARGE SCALE GENOMIC DNA]</scope>
    <source>
        <strain evidence="5">Ec32 / CCAP1310/4</strain>
    </source>
</reference>
<dbReference type="GO" id="GO:0005739">
    <property type="term" value="C:mitochondrion"/>
    <property type="evidence" value="ECO:0007669"/>
    <property type="project" value="UniProtKB-SubCell"/>
</dbReference>
<evidence type="ECO:0000313" key="4">
    <source>
        <dbReference type="EMBL" id="CBJ26356.1"/>
    </source>
</evidence>
<name>D7FX23_ECTSI</name>
<evidence type="ECO:0000256" key="1">
    <source>
        <dbReference type="ARBA" id="ARBA00004173"/>
    </source>
</evidence>
<proteinExistence type="predicted"/>
<evidence type="ECO:0000256" key="2">
    <source>
        <dbReference type="ARBA" id="ARBA00023128"/>
    </source>
</evidence>
<dbReference type="InterPro" id="IPR008011">
    <property type="entry name" value="Complex1_LYR_dom"/>
</dbReference>
<evidence type="ECO:0000313" key="5">
    <source>
        <dbReference type="Proteomes" id="UP000002630"/>
    </source>
</evidence>
<keyword evidence="4" id="KW-0346">Stress response</keyword>
<dbReference type="Pfam" id="PF05347">
    <property type="entry name" value="Complex1_LYR"/>
    <property type="match status" value="1"/>
</dbReference>
<evidence type="ECO:0000259" key="3">
    <source>
        <dbReference type="Pfam" id="PF05347"/>
    </source>
</evidence>
<keyword evidence="5" id="KW-1185">Reference proteome</keyword>
<sequence length="134" mass="15006">MRAKRSLQRELLPPLETLTSKRRAAERSALTAVLSPYINADRERSRSVGIQSPTKREVNQLYRLLLRAARVKDGGEWAGSTTELVRAEFRAQAESVGRTDFRTIEHLLRAGNKKLKLLKMPGVKAAAGITVARR</sequence>
<accession>D7FX23</accession>
<comment type="subcellular location">
    <subcellularLocation>
        <location evidence="1">Mitochondrion</location>
    </subcellularLocation>
</comment>
<gene>
    <name evidence="4" type="ORF">Esi_0032_0058</name>
</gene>
<keyword evidence="2" id="KW-0496">Mitochondrion</keyword>
<dbReference type="InParanoid" id="D7FX23"/>
<dbReference type="AlphaFoldDB" id="D7FX23"/>
<dbReference type="OrthoDB" id="273010at2759"/>
<dbReference type="GO" id="GO:0034553">
    <property type="term" value="P:mitochondrial respiratory chain complex II assembly"/>
    <property type="evidence" value="ECO:0007669"/>
    <property type="project" value="TreeGrafter"/>
</dbReference>
<dbReference type="Proteomes" id="UP000002630">
    <property type="component" value="Linkage Group LG04"/>
</dbReference>
<organism evidence="4 5">
    <name type="scientific">Ectocarpus siliculosus</name>
    <name type="common">Brown alga</name>
    <name type="synonym">Conferva siliculosa</name>
    <dbReference type="NCBI Taxonomy" id="2880"/>
    <lineage>
        <taxon>Eukaryota</taxon>
        <taxon>Sar</taxon>
        <taxon>Stramenopiles</taxon>
        <taxon>Ochrophyta</taxon>
        <taxon>PX clade</taxon>
        <taxon>Phaeophyceae</taxon>
        <taxon>Ectocarpales</taxon>
        <taxon>Ectocarpaceae</taxon>
        <taxon>Ectocarpus</taxon>
    </lineage>
</organism>
<protein>
    <submittedName>
        <fullName evidence="4">Heat shock protein, putative</fullName>
    </submittedName>
</protein>
<dbReference type="EMBL" id="FN649729">
    <property type="protein sequence ID" value="CBJ26356.1"/>
    <property type="molecule type" value="Genomic_DNA"/>
</dbReference>